<dbReference type="EMBL" id="QYAZ01000001">
    <property type="protein sequence ID" value="KAB8122895.1"/>
    <property type="molecule type" value="Genomic_DNA"/>
</dbReference>
<evidence type="ECO:0000313" key="2">
    <source>
        <dbReference type="EMBL" id="KAB8122988.1"/>
    </source>
</evidence>
<evidence type="ECO:0000313" key="1">
    <source>
        <dbReference type="EMBL" id="KAB8122895.1"/>
    </source>
</evidence>
<keyword evidence="3" id="KW-1185">Reference proteome</keyword>
<dbReference type="Proteomes" id="UP000427842">
    <property type="component" value="Unassembled WGS sequence"/>
</dbReference>
<sequence>MNGLYPLSRSRQAACVQREKKQDACRSAFTAHFRTSSNQYQPHMMQVMGEWERIDPHHRGIGNGYGQDKATFPIR</sequence>
<protein>
    <submittedName>
        <fullName evidence="1">Uncharacterized protein</fullName>
    </submittedName>
</protein>
<accession>A0ABQ6VRS5</accession>
<evidence type="ECO:0000313" key="3">
    <source>
        <dbReference type="Proteomes" id="UP000427842"/>
    </source>
</evidence>
<organism evidence="1 3">
    <name type="scientific">Komagataeibacter medellinensis</name>
    <dbReference type="NCBI Taxonomy" id="1177712"/>
    <lineage>
        <taxon>Bacteria</taxon>
        <taxon>Pseudomonadati</taxon>
        <taxon>Pseudomonadota</taxon>
        <taxon>Alphaproteobacteria</taxon>
        <taxon>Acetobacterales</taxon>
        <taxon>Acetobacteraceae</taxon>
        <taxon>Komagataeibacter</taxon>
    </lineage>
</organism>
<name>A0ABQ6VRS5_9PROT</name>
<proteinExistence type="predicted"/>
<reference evidence="1 3" key="1">
    <citation type="submission" date="2018-09" db="EMBL/GenBank/DDBJ databases">
        <title>Genome sequence and characterization of the bcs clusters for the production of nanocellulose from the low pH resistant strain Komagataeibacter medellinensis ID13488.</title>
        <authorList>
            <person name="Hernandez-Arriaga A.M."/>
            <person name="Del Cerro C."/>
            <person name="Urbina L."/>
            <person name="Eceiza A."/>
            <person name="Retegi A."/>
            <person name="Prieto M.A."/>
        </authorList>
    </citation>
    <scope>NUCLEOTIDE SEQUENCE [LARGE SCALE GENOMIC DNA]</scope>
    <source>
        <strain evidence="1 3">ID13488</strain>
    </source>
</reference>
<comment type="caution">
    <text evidence="1">The sequence shown here is derived from an EMBL/GenBank/DDBJ whole genome shotgun (WGS) entry which is preliminary data.</text>
</comment>
<dbReference type="EMBL" id="QYAZ01000001">
    <property type="protein sequence ID" value="KAB8122988.1"/>
    <property type="molecule type" value="Genomic_DNA"/>
</dbReference>
<gene>
    <name evidence="1" type="ORF">D3W54_00005</name>
    <name evidence="2" type="ORF">D3W54_00650</name>
</gene>